<evidence type="ECO:0008006" key="3">
    <source>
        <dbReference type="Google" id="ProtNLM"/>
    </source>
</evidence>
<evidence type="ECO:0000313" key="2">
    <source>
        <dbReference type="Proteomes" id="UP000625780"/>
    </source>
</evidence>
<gene>
    <name evidence="1" type="ORF">GCM10011361_02170</name>
</gene>
<keyword evidence="2" id="KW-1185">Reference proteome</keyword>
<name>A0ABQ1QNY5_9FLAO</name>
<reference evidence="2" key="1">
    <citation type="journal article" date="2019" name="Int. J. Syst. Evol. Microbiol.">
        <title>The Global Catalogue of Microorganisms (GCM) 10K type strain sequencing project: providing services to taxonomists for standard genome sequencing and annotation.</title>
        <authorList>
            <consortium name="The Broad Institute Genomics Platform"/>
            <consortium name="The Broad Institute Genome Sequencing Center for Infectious Disease"/>
            <person name="Wu L."/>
            <person name="Ma J."/>
        </authorList>
    </citation>
    <scope>NUCLEOTIDE SEQUENCE [LARGE SCALE GENOMIC DNA]</scope>
    <source>
        <strain evidence="2">CGMCC 1.12606</strain>
    </source>
</reference>
<organism evidence="1 2">
    <name type="scientific">Muriicola marianensis</name>
    <dbReference type="NCBI Taxonomy" id="1324801"/>
    <lineage>
        <taxon>Bacteria</taxon>
        <taxon>Pseudomonadati</taxon>
        <taxon>Bacteroidota</taxon>
        <taxon>Flavobacteriia</taxon>
        <taxon>Flavobacteriales</taxon>
        <taxon>Flavobacteriaceae</taxon>
        <taxon>Muriicola</taxon>
    </lineage>
</organism>
<dbReference type="Gene3D" id="1.20.120.450">
    <property type="entry name" value="dinb family like domain"/>
    <property type="match status" value="1"/>
</dbReference>
<evidence type="ECO:0000313" key="1">
    <source>
        <dbReference type="EMBL" id="GGD38589.1"/>
    </source>
</evidence>
<dbReference type="InterPro" id="IPR034660">
    <property type="entry name" value="DinB/YfiT-like"/>
</dbReference>
<dbReference type="RefSeq" id="WP_188368862.1">
    <property type="nucleotide sequence ID" value="NZ_BMFH01000001.1"/>
</dbReference>
<dbReference type="InterPro" id="IPR011466">
    <property type="entry name" value="DUF1572"/>
</dbReference>
<accession>A0ABQ1QNY5</accession>
<dbReference type="Proteomes" id="UP000625780">
    <property type="component" value="Unassembled WGS sequence"/>
</dbReference>
<dbReference type="Pfam" id="PF07609">
    <property type="entry name" value="DUF1572"/>
    <property type="match status" value="1"/>
</dbReference>
<dbReference type="EMBL" id="BMFH01000001">
    <property type="protein sequence ID" value="GGD38589.1"/>
    <property type="molecule type" value="Genomic_DNA"/>
</dbReference>
<dbReference type="SUPFAM" id="SSF109854">
    <property type="entry name" value="DinB/YfiT-like putative metalloenzymes"/>
    <property type="match status" value="1"/>
</dbReference>
<protein>
    <recommendedName>
        <fullName evidence="3">DUF1572 domain-containing protein</fullName>
    </recommendedName>
</protein>
<proteinExistence type="predicted"/>
<comment type="caution">
    <text evidence="1">The sequence shown here is derived from an EMBL/GenBank/DDBJ whole genome shotgun (WGS) entry which is preliminary data.</text>
</comment>
<sequence>MKTNRSSLGEEFIENAVFRIDESMRMVQKSLDFLKEEDVWKRPNESSNSIGNILVHLCGNITQYILAGLDGREDLRKRDAEFAIQGGLSKSELIDQINTLILNVKSILQNLSDEQLTKHYKVQGFDLSGVGIVLHVVEHFSYHTGQIAFWTKLLKNRDLGFYEGLDLNLKNENGC</sequence>